<feature type="compositionally biased region" description="Polar residues" evidence="2">
    <location>
        <begin position="226"/>
        <end position="235"/>
    </location>
</feature>
<dbReference type="InterPro" id="IPR022771">
    <property type="entry name" value="WAPL_C"/>
</dbReference>
<gene>
    <name evidence="4" type="ORF">SCHCODRAFT_108402</name>
</gene>
<reference evidence="4 5" key="1">
    <citation type="journal article" date="2010" name="Nat. Biotechnol.">
        <title>Genome sequence of the model mushroom Schizophyllum commune.</title>
        <authorList>
            <person name="Ohm R.A."/>
            <person name="de Jong J.F."/>
            <person name="Lugones L.G."/>
            <person name="Aerts A."/>
            <person name="Kothe E."/>
            <person name="Stajich J.E."/>
            <person name="de Vries R.P."/>
            <person name="Record E."/>
            <person name="Levasseur A."/>
            <person name="Baker S.E."/>
            <person name="Bartholomew K.A."/>
            <person name="Coutinho P.M."/>
            <person name="Erdmann S."/>
            <person name="Fowler T.J."/>
            <person name="Gathman A.C."/>
            <person name="Lombard V."/>
            <person name="Henrissat B."/>
            <person name="Knabe N."/>
            <person name="Kuees U."/>
            <person name="Lilly W.W."/>
            <person name="Lindquist E."/>
            <person name="Lucas S."/>
            <person name="Magnuson J.K."/>
            <person name="Piumi F."/>
            <person name="Raudaskoski M."/>
            <person name="Salamov A."/>
            <person name="Schmutz J."/>
            <person name="Schwarze F.W.M.R."/>
            <person name="vanKuyk P.A."/>
            <person name="Horton J.S."/>
            <person name="Grigoriev I.V."/>
            <person name="Woesten H.A.B."/>
        </authorList>
    </citation>
    <scope>NUCLEOTIDE SEQUENCE [LARGE SCALE GENOMIC DNA]</scope>
    <source>
        <strain evidence="5">H4-8 / FGSC 9210</strain>
    </source>
</reference>
<dbReference type="HOGENOM" id="CLU_305910_0_0_1"/>
<feature type="compositionally biased region" description="Low complexity" evidence="2">
    <location>
        <begin position="12"/>
        <end position="23"/>
    </location>
</feature>
<protein>
    <recommendedName>
        <fullName evidence="3">Wings apart-like protein C-terminal domain-containing protein</fullName>
    </recommendedName>
</protein>
<dbReference type="KEGG" id="scm:SCHCO_02573461"/>
<feature type="domain" description="Wings apart-like protein C-terminal" evidence="3">
    <location>
        <begin position="448"/>
        <end position="762"/>
    </location>
</feature>
<keyword evidence="5" id="KW-1185">Reference proteome</keyword>
<dbReference type="GeneID" id="9596020"/>
<dbReference type="VEuPathDB" id="FungiDB:SCHCODRAFT_02573461"/>
<dbReference type="InParanoid" id="D8Q1X8"/>
<dbReference type="AlphaFoldDB" id="D8Q1X8"/>
<organism evidence="5">
    <name type="scientific">Schizophyllum commune (strain H4-8 / FGSC 9210)</name>
    <name type="common">Split gill fungus</name>
    <dbReference type="NCBI Taxonomy" id="578458"/>
    <lineage>
        <taxon>Eukaryota</taxon>
        <taxon>Fungi</taxon>
        <taxon>Dikarya</taxon>
        <taxon>Basidiomycota</taxon>
        <taxon>Agaricomycotina</taxon>
        <taxon>Agaricomycetes</taxon>
        <taxon>Agaricomycetidae</taxon>
        <taxon>Agaricales</taxon>
        <taxon>Schizophyllaceae</taxon>
        <taxon>Schizophyllum</taxon>
    </lineage>
</organism>
<dbReference type="InterPro" id="IPR011989">
    <property type="entry name" value="ARM-like"/>
</dbReference>
<name>D8Q1X8_SCHCM</name>
<dbReference type="OrthoDB" id="78088at2759"/>
<dbReference type="OMA" id="MRESYTE"/>
<dbReference type="STRING" id="578458.D8Q1X8"/>
<feature type="compositionally biased region" description="Polar residues" evidence="2">
    <location>
        <begin position="284"/>
        <end position="305"/>
    </location>
</feature>
<dbReference type="RefSeq" id="XP_003032920.1">
    <property type="nucleotide sequence ID" value="XM_003032874.1"/>
</dbReference>
<feature type="compositionally biased region" description="Polar residues" evidence="2">
    <location>
        <begin position="251"/>
        <end position="264"/>
    </location>
</feature>
<evidence type="ECO:0000256" key="1">
    <source>
        <dbReference type="ARBA" id="ARBA00006854"/>
    </source>
</evidence>
<evidence type="ECO:0000313" key="5">
    <source>
        <dbReference type="Proteomes" id="UP000007431"/>
    </source>
</evidence>
<feature type="compositionally biased region" description="Polar residues" evidence="2">
    <location>
        <begin position="321"/>
        <end position="331"/>
    </location>
</feature>
<dbReference type="PANTHER" id="PTHR22100">
    <property type="entry name" value="WINGS APART-LIKE PROTEIN HOMOLOG"/>
    <property type="match status" value="1"/>
</dbReference>
<dbReference type="Proteomes" id="UP000007431">
    <property type="component" value="Unassembled WGS sequence"/>
</dbReference>
<feature type="region of interest" description="Disordered" evidence="2">
    <location>
        <begin position="396"/>
        <end position="427"/>
    </location>
</feature>
<dbReference type="Pfam" id="PF07814">
    <property type="entry name" value="WAPL"/>
    <property type="match status" value="1"/>
</dbReference>
<evidence type="ECO:0000256" key="2">
    <source>
        <dbReference type="SAM" id="MobiDB-lite"/>
    </source>
</evidence>
<feature type="compositionally biased region" description="Low complexity" evidence="2">
    <location>
        <begin position="148"/>
        <end position="157"/>
    </location>
</feature>
<feature type="compositionally biased region" description="Low complexity" evidence="2">
    <location>
        <begin position="93"/>
        <end position="102"/>
    </location>
</feature>
<feature type="compositionally biased region" description="Basic and acidic residues" evidence="2">
    <location>
        <begin position="203"/>
        <end position="216"/>
    </location>
</feature>
<evidence type="ECO:0000313" key="4">
    <source>
        <dbReference type="EMBL" id="EFI98017.1"/>
    </source>
</evidence>
<dbReference type="Gene3D" id="1.25.10.10">
    <property type="entry name" value="Leucine-rich Repeat Variant"/>
    <property type="match status" value="1"/>
</dbReference>
<feature type="non-terminal residue" evidence="4">
    <location>
        <position position="969"/>
    </location>
</feature>
<proteinExistence type="inferred from homology"/>
<feature type="compositionally biased region" description="Low complexity" evidence="2">
    <location>
        <begin position="188"/>
        <end position="202"/>
    </location>
</feature>
<sequence>MAPPKLYTRRSATTTQTAVKQKASVTIPQQANGGAAKRPNVETPQSTDSTVSRAKKKRRIEVEVVSDGSPSPTERPAASEGSQQAGKLAAVKSAATSTRAGGSAHGVDAPATSAPRVQGTRTLPKIAESSKPSTTKISAKAPVPDGHSSAASGSAPAKPLQSSAAPSPLRRTQTSPPKPVQKSVTQLKDSTPKSSRSSPSSVKADKSTPMDVDHPPHTTKKAPSSFRASKPSSKVTTTTARPKTRARDLSSLFSECLPSTSQPKSAARSPTKLARRMLGRSKTESSISSAGHASIFDSPSASQKSLGMAESMPNILVDSADPTQHQASTPSALDRTPGTPRAESLRRADSTPSISHSPPRVSESERAKPQPHPGKTIRTYAGASRSFLMAIPISAATDPTQNPTGAPLDLSSLADPTPPDEQPDSVPYSTLHAMYLPTDDDNMMDPLMKSITDLRSKGEARRWADEAGYFLEGLEPDAPIGLRRASALDIAKKLAVDEEFWDKAKRADDFFGTVWTKFVSAGAGVKQAEKADFALDALLAAFVSLVSRDAEALAELANQPDFGEILFRVMERARKVDALSEQEAQPSVRLSKKERVFVASMKETLIPSLASICEPEHPSTITLVEHVLSQVAPSHLPSSRATDVARSMQTCLKIDKSSFAAPNIHRVSKLLPLLDSFLLGQWNSSQSALTQDVLDGEEWLAPALLGLLRTSPSSANSKGKARADMKSDAATALHNLALRILTTLTHASKSWCRRVESAGGVRTLGALMRACADSSPKEAGRAMRLMVKREPSIKVEVDGSDDALIEKDDGRQDTLYIALALLTNLAQELGACEGMDDDVIDTLLRLHARSSVTARSGHAREPSQNVDEAAREAERIYVPGHLAVLLGMLMRDSERVRDVVLRELAGGDKLDGGVKSEESAGLRRLADDARTFVDTWVFAIGAARDERSTAEGELATEVLAFYETLCSAT</sequence>
<feature type="compositionally biased region" description="Polar residues" evidence="2">
    <location>
        <begin position="42"/>
        <end position="52"/>
    </location>
</feature>
<accession>D8Q1X8</accession>
<dbReference type="PANTHER" id="PTHR22100:SF13">
    <property type="entry name" value="WINGS APART-LIKE PROTEIN HOMOLOG"/>
    <property type="match status" value="1"/>
</dbReference>
<feature type="region of interest" description="Disordered" evidence="2">
    <location>
        <begin position="1"/>
        <end position="378"/>
    </location>
</feature>
<comment type="similarity">
    <text evidence="1">Belongs to the WAPL family.</text>
</comment>
<dbReference type="InterPro" id="IPR039874">
    <property type="entry name" value="WAPL"/>
</dbReference>
<dbReference type="EMBL" id="GL377305">
    <property type="protein sequence ID" value="EFI98017.1"/>
    <property type="molecule type" value="Genomic_DNA"/>
</dbReference>
<dbReference type="eggNOG" id="ENOG502SA2J">
    <property type="taxonomic scope" value="Eukaryota"/>
</dbReference>
<feature type="compositionally biased region" description="Polar residues" evidence="2">
    <location>
        <begin position="160"/>
        <end position="175"/>
    </location>
</feature>
<evidence type="ECO:0000259" key="3">
    <source>
        <dbReference type="Pfam" id="PF07814"/>
    </source>
</evidence>